<organism evidence="2">
    <name type="scientific">Anopheles marajoara</name>
    <dbReference type="NCBI Taxonomy" id="58244"/>
    <lineage>
        <taxon>Eukaryota</taxon>
        <taxon>Metazoa</taxon>
        <taxon>Ecdysozoa</taxon>
        <taxon>Arthropoda</taxon>
        <taxon>Hexapoda</taxon>
        <taxon>Insecta</taxon>
        <taxon>Pterygota</taxon>
        <taxon>Neoptera</taxon>
        <taxon>Endopterygota</taxon>
        <taxon>Diptera</taxon>
        <taxon>Nematocera</taxon>
        <taxon>Culicoidea</taxon>
        <taxon>Culicidae</taxon>
        <taxon>Anophelinae</taxon>
        <taxon>Anopheles</taxon>
    </lineage>
</organism>
<feature type="region of interest" description="Disordered" evidence="1">
    <location>
        <begin position="58"/>
        <end position="79"/>
    </location>
</feature>
<evidence type="ECO:0000313" key="2">
    <source>
        <dbReference type="EMBL" id="MBW60891.1"/>
    </source>
</evidence>
<name>A0A2M4C6Y5_9DIPT</name>
<protein>
    <submittedName>
        <fullName evidence="2">Putative secreted protein</fullName>
    </submittedName>
</protein>
<evidence type="ECO:0000256" key="1">
    <source>
        <dbReference type="SAM" id="MobiDB-lite"/>
    </source>
</evidence>
<dbReference type="EMBL" id="GGFJ01011750">
    <property type="protein sequence ID" value="MBW60891.1"/>
    <property type="molecule type" value="Transcribed_RNA"/>
</dbReference>
<reference evidence="2" key="1">
    <citation type="submission" date="2018-01" db="EMBL/GenBank/DDBJ databases">
        <title>An insight into the sialome of Amazonian anophelines.</title>
        <authorList>
            <person name="Ribeiro J.M."/>
            <person name="Scarpassa V."/>
            <person name="Calvo E."/>
        </authorList>
    </citation>
    <scope>NUCLEOTIDE SEQUENCE</scope>
    <source>
        <tissue evidence="2">Salivary glands</tissue>
    </source>
</reference>
<accession>A0A2M4C6Y5</accession>
<feature type="region of interest" description="Disordered" evidence="1">
    <location>
        <begin position="99"/>
        <end position="118"/>
    </location>
</feature>
<sequence>MTRPEPLWLSFCLTMLAYERVDTAQAPSSLVLSVSPSAPSGCRSRSIAAFADVCGRGTAGSGEAARPTSSFETRERGTNTGALIHIDGSSCDRGLRFGSGSDAPQQCERSAAGTGVGDGGGGSAAAAAVVAAGACMHSPDGSGFGLS</sequence>
<dbReference type="AlphaFoldDB" id="A0A2M4C6Y5"/>
<proteinExistence type="predicted"/>